<dbReference type="SUPFAM" id="SSF53474">
    <property type="entry name" value="alpha/beta-Hydrolases"/>
    <property type="match status" value="1"/>
</dbReference>
<evidence type="ECO:0000256" key="2">
    <source>
        <dbReference type="SAM" id="MobiDB-lite"/>
    </source>
</evidence>
<dbReference type="Gene3D" id="3.40.50.1820">
    <property type="entry name" value="alpha/beta hydrolase"/>
    <property type="match status" value="1"/>
</dbReference>
<dbReference type="Pfam" id="PF03959">
    <property type="entry name" value="FSH1"/>
    <property type="match status" value="1"/>
</dbReference>
<sequence>MPRKLRVLCLHGFRTNGKVLAAQMRALERAFGGSAEFIYLDAPHPARGPPEPVVLHRHPRDGPFFEWLSVSPASEQDGSEWIWNVKKLEASMAFLDEQLPLIGAVDVAVGFSQGAFLLTTYVARNLMLHGPKGHPWWTLNVCVSGMFIRGANVRQYFERADGTPRLVRFPSIHVVGRQDPYCEKETHPAQIYDTECTVLPASQLTTVIVEHDGGHRFPSATAHRALYDDLAPASPSSSTDSSFVSTTEVVKG</sequence>
<name>A0AAD5M3G6_PYTIN</name>
<feature type="compositionally biased region" description="Low complexity" evidence="2">
    <location>
        <begin position="234"/>
        <end position="252"/>
    </location>
</feature>
<dbReference type="PANTHER" id="PTHR48070:SF6">
    <property type="entry name" value="ESTERASE OVCA2"/>
    <property type="match status" value="1"/>
</dbReference>
<organism evidence="4 5">
    <name type="scientific">Pythium insidiosum</name>
    <name type="common">Pythiosis disease agent</name>
    <dbReference type="NCBI Taxonomy" id="114742"/>
    <lineage>
        <taxon>Eukaryota</taxon>
        <taxon>Sar</taxon>
        <taxon>Stramenopiles</taxon>
        <taxon>Oomycota</taxon>
        <taxon>Peronosporomycetes</taxon>
        <taxon>Pythiales</taxon>
        <taxon>Pythiaceae</taxon>
        <taxon>Pythium</taxon>
    </lineage>
</organism>
<dbReference type="InterPro" id="IPR050593">
    <property type="entry name" value="LovG"/>
</dbReference>
<accession>A0AAD5M3G6</accession>
<dbReference type="Proteomes" id="UP001209570">
    <property type="component" value="Unassembled WGS sequence"/>
</dbReference>
<evidence type="ECO:0000313" key="5">
    <source>
        <dbReference type="Proteomes" id="UP001209570"/>
    </source>
</evidence>
<dbReference type="GO" id="GO:0005737">
    <property type="term" value="C:cytoplasm"/>
    <property type="evidence" value="ECO:0007669"/>
    <property type="project" value="TreeGrafter"/>
</dbReference>
<dbReference type="GO" id="GO:0016787">
    <property type="term" value="F:hydrolase activity"/>
    <property type="evidence" value="ECO:0007669"/>
    <property type="project" value="UniProtKB-KW"/>
</dbReference>
<dbReference type="InterPro" id="IPR029058">
    <property type="entry name" value="AB_hydrolase_fold"/>
</dbReference>
<protein>
    <recommendedName>
        <fullName evidence="3">Serine hydrolase domain-containing protein</fullName>
    </recommendedName>
</protein>
<keyword evidence="5" id="KW-1185">Reference proteome</keyword>
<feature type="domain" description="Serine hydrolase" evidence="3">
    <location>
        <begin position="1"/>
        <end position="223"/>
    </location>
</feature>
<dbReference type="AlphaFoldDB" id="A0AAD5M3G6"/>
<dbReference type="EMBL" id="JAKCXM010000124">
    <property type="protein sequence ID" value="KAJ0401599.1"/>
    <property type="molecule type" value="Genomic_DNA"/>
</dbReference>
<dbReference type="GO" id="GO:0005634">
    <property type="term" value="C:nucleus"/>
    <property type="evidence" value="ECO:0007669"/>
    <property type="project" value="TreeGrafter"/>
</dbReference>
<dbReference type="PANTHER" id="PTHR48070">
    <property type="entry name" value="ESTERASE OVCA2"/>
    <property type="match status" value="1"/>
</dbReference>
<reference evidence="4" key="1">
    <citation type="submission" date="2021-12" db="EMBL/GenBank/DDBJ databases">
        <title>Prjna785345.</title>
        <authorList>
            <person name="Rujirawat T."/>
            <person name="Krajaejun T."/>
        </authorList>
    </citation>
    <scope>NUCLEOTIDE SEQUENCE</scope>
    <source>
        <strain evidence="4">Pi057C3</strain>
    </source>
</reference>
<comment type="caution">
    <text evidence="4">The sequence shown here is derived from an EMBL/GenBank/DDBJ whole genome shotgun (WGS) entry which is preliminary data.</text>
</comment>
<evidence type="ECO:0000259" key="3">
    <source>
        <dbReference type="Pfam" id="PF03959"/>
    </source>
</evidence>
<feature type="region of interest" description="Disordered" evidence="2">
    <location>
        <begin position="231"/>
        <end position="252"/>
    </location>
</feature>
<keyword evidence="1" id="KW-0378">Hydrolase</keyword>
<gene>
    <name evidence="4" type="ORF">P43SY_008674</name>
</gene>
<evidence type="ECO:0000313" key="4">
    <source>
        <dbReference type="EMBL" id="KAJ0401599.1"/>
    </source>
</evidence>
<proteinExistence type="predicted"/>
<evidence type="ECO:0000256" key="1">
    <source>
        <dbReference type="ARBA" id="ARBA00022801"/>
    </source>
</evidence>
<dbReference type="InterPro" id="IPR005645">
    <property type="entry name" value="FSH-like_dom"/>
</dbReference>